<feature type="non-terminal residue" evidence="1">
    <location>
        <position position="83"/>
    </location>
</feature>
<name>S4NZH5_9NEOP</name>
<dbReference type="AlphaFoldDB" id="S4NZH5"/>
<dbReference type="EMBL" id="GAIX01009801">
    <property type="protein sequence ID" value="JAA82759.1"/>
    <property type="molecule type" value="Transcribed_RNA"/>
</dbReference>
<reference evidence="1" key="2">
    <citation type="submission" date="2013-05" db="EMBL/GenBank/DDBJ databases">
        <authorList>
            <person name="Carter J.-M."/>
            <person name="Baker S.C."/>
            <person name="Pink R."/>
            <person name="Carter D.R.F."/>
            <person name="Collins A."/>
            <person name="Tomlin J."/>
            <person name="Gibbs M."/>
            <person name="Breuker C.J."/>
        </authorList>
    </citation>
    <scope>NUCLEOTIDE SEQUENCE</scope>
    <source>
        <tissue evidence="1">Ovary</tissue>
    </source>
</reference>
<feature type="non-terminal residue" evidence="1">
    <location>
        <position position="1"/>
    </location>
</feature>
<evidence type="ECO:0000313" key="1">
    <source>
        <dbReference type="EMBL" id="JAA82759.1"/>
    </source>
</evidence>
<protein>
    <submittedName>
        <fullName evidence="1">Uncharacterized protein</fullName>
    </submittedName>
</protein>
<organism evidence="1">
    <name type="scientific">Pararge aegeria</name>
    <name type="common">speckled wood butterfly</name>
    <dbReference type="NCBI Taxonomy" id="116150"/>
    <lineage>
        <taxon>Eukaryota</taxon>
        <taxon>Metazoa</taxon>
        <taxon>Ecdysozoa</taxon>
        <taxon>Arthropoda</taxon>
        <taxon>Hexapoda</taxon>
        <taxon>Insecta</taxon>
        <taxon>Pterygota</taxon>
        <taxon>Neoptera</taxon>
        <taxon>Endopterygota</taxon>
        <taxon>Lepidoptera</taxon>
        <taxon>Glossata</taxon>
        <taxon>Ditrysia</taxon>
        <taxon>Papilionoidea</taxon>
        <taxon>Nymphalidae</taxon>
        <taxon>Satyrinae</taxon>
        <taxon>Satyrini</taxon>
        <taxon>Parargina</taxon>
        <taxon>Pararge</taxon>
    </lineage>
</organism>
<accession>S4NZH5</accession>
<sequence length="83" mass="9187">RKTENKTFLLEFFGDKKLVEPGFVVVEAYRTTKEVLGLLAEQPTLAVSVWASVGAEANEIAFGVNTRIVWINNYGLFQGPPLS</sequence>
<proteinExistence type="predicted"/>
<reference evidence="1" key="1">
    <citation type="journal article" date="2013" name="BMC Genomics">
        <title>Unscrambling butterfly oogenesis.</title>
        <authorList>
            <person name="Carter J.M."/>
            <person name="Baker S.C."/>
            <person name="Pink R."/>
            <person name="Carter D.R."/>
            <person name="Collins A."/>
            <person name="Tomlin J."/>
            <person name="Gibbs M."/>
            <person name="Breuker C.J."/>
        </authorList>
    </citation>
    <scope>NUCLEOTIDE SEQUENCE</scope>
    <source>
        <tissue evidence="1">Ovary</tissue>
    </source>
</reference>